<evidence type="ECO:0000256" key="4">
    <source>
        <dbReference type="SAM" id="Phobius"/>
    </source>
</evidence>
<keyword evidence="3" id="KW-0597">Phosphoprotein</keyword>
<dbReference type="KEGG" id="upv:EJN92_10515"/>
<feature type="domain" description="Histidine kinase" evidence="5">
    <location>
        <begin position="482"/>
        <end position="684"/>
    </location>
</feature>
<dbReference type="GO" id="GO:0000155">
    <property type="term" value="F:phosphorelay sensor kinase activity"/>
    <property type="evidence" value="ECO:0007669"/>
    <property type="project" value="InterPro"/>
</dbReference>
<feature type="transmembrane region" description="Helical" evidence="4">
    <location>
        <begin position="32"/>
        <end position="57"/>
    </location>
</feature>
<feature type="transmembrane region" description="Helical" evidence="4">
    <location>
        <begin position="164"/>
        <end position="185"/>
    </location>
</feature>
<evidence type="ECO:0000256" key="1">
    <source>
        <dbReference type="ARBA" id="ARBA00000085"/>
    </source>
</evidence>
<feature type="transmembrane region" description="Helical" evidence="4">
    <location>
        <begin position="262"/>
        <end position="284"/>
    </location>
</feature>
<proteinExistence type="predicted"/>
<dbReference type="InterPro" id="IPR004358">
    <property type="entry name" value="Sig_transdc_His_kin-like_C"/>
</dbReference>
<dbReference type="InterPro" id="IPR014265">
    <property type="entry name" value="XrtA/PrsK"/>
</dbReference>
<dbReference type="PROSITE" id="PS50109">
    <property type="entry name" value="HIS_KIN"/>
    <property type="match status" value="1"/>
</dbReference>
<feature type="transmembrane region" description="Helical" evidence="4">
    <location>
        <begin position="138"/>
        <end position="155"/>
    </location>
</feature>
<dbReference type="InterPro" id="IPR003594">
    <property type="entry name" value="HATPase_dom"/>
</dbReference>
<dbReference type="Proteomes" id="UP000275663">
    <property type="component" value="Chromosome"/>
</dbReference>
<keyword evidence="4" id="KW-1133">Transmembrane helix</keyword>
<dbReference type="SUPFAM" id="SSF55781">
    <property type="entry name" value="GAF domain-like"/>
    <property type="match status" value="1"/>
</dbReference>
<dbReference type="EMBL" id="CP034464">
    <property type="protein sequence ID" value="AZP12397.1"/>
    <property type="molecule type" value="Genomic_DNA"/>
</dbReference>
<evidence type="ECO:0000313" key="7">
    <source>
        <dbReference type="Proteomes" id="UP000275663"/>
    </source>
</evidence>
<dbReference type="EC" id="2.7.13.3" evidence="2"/>
<dbReference type="SUPFAM" id="SSF55874">
    <property type="entry name" value="ATPase domain of HSP90 chaperone/DNA topoisomerase II/histidine kinase"/>
    <property type="match status" value="1"/>
</dbReference>
<dbReference type="Gene3D" id="3.30.565.10">
    <property type="entry name" value="Histidine kinase-like ATPase, C-terminal domain"/>
    <property type="match status" value="1"/>
</dbReference>
<evidence type="ECO:0000256" key="3">
    <source>
        <dbReference type="ARBA" id="ARBA00022553"/>
    </source>
</evidence>
<dbReference type="InterPro" id="IPR036097">
    <property type="entry name" value="HisK_dim/P_sf"/>
</dbReference>
<gene>
    <name evidence="6" type="primary">prsK</name>
    <name evidence="6" type="ORF">EJN92_10515</name>
</gene>
<reference evidence="6 7" key="1">
    <citation type="journal article" date="2011" name="Int. J. Syst. Evol. Microbiol.">
        <title>Description of Undibacterium oligocarboniphilum sp. nov., isolated from purified water, and Undibacterium pigrum strain CCUG 49012 as the type strain of Undibacterium parvum sp. nov., and emended descriptions of the genus Undibacterium and the species Undibacterium pigrum.</title>
        <authorList>
            <person name="Eder W."/>
            <person name="Wanner G."/>
            <person name="Ludwig W."/>
            <person name="Busse H.J."/>
            <person name="Ziemke-Kageler F."/>
            <person name="Lang E."/>
        </authorList>
    </citation>
    <scope>NUCLEOTIDE SEQUENCE [LARGE SCALE GENOMIC DNA]</scope>
    <source>
        <strain evidence="6 7">DSM 23061</strain>
    </source>
</reference>
<keyword evidence="6" id="KW-0418">Kinase</keyword>
<feature type="transmembrane region" description="Helical" evidence="4">
    <location>
        <begin position="6"/>
        <end position="25"/>
    </location>
</feature>
<dbReference type="InterPro" id="IPR003661">
    <property type="entry name" value="HisK_dim/P_dom"/>
</dbReference>
<evidence type="ECO:0000313" key="6">
    <source>
        <dbReference type="EMBL" id="AZP12397.1"/>
    </source>
</evidence>
<evidence type="ECO:0000259" key="5">
    <source>
        <dbReference type="PROSITE" id="PS50109"/>
    </source>
</evidence>
<keyword evidence="4" id="KW-0812">Transmembrane</keyword>
<feature type="transmembrane region" description="Helical" evidence="4">
    <location>
        <begin position="197"/>
        <end position="217"/>
    </location>
</feature>
<dbReference type="AlphaFoldDB" id="A0A3S9HJW0"/>
<dbReference type="PANTHER" id="PTHR43547">
    <property type="entry name" value="TWO-COMPONENT HISTIDINE KINASE"/>
    <property type="match status" value="1"/>
</dbReference>
<dbReference type="RefSeq" id="WP_126127778.1">
    <property type="nucleotide sequence ID" value="NZ_CP034464.1"/>
</dbReference>
<dbReference type="InterPro" id="IPR029016">
    <property type="entry name" value="GAF-like_dom_sf"/>
</dbReference>
<dbReference type="NCBIfam" id="TIGR02916">
    <property type="entry name" value="PEP_his_kin"/>
    <property type="match status" value="1"/>
</dbReference>
<dbReference type="CDD" id="cd00082">
    <property type="entry name" value="HisKA"/>
    <property type="match status" value="1"/>
</dbReference>
<keyword evidence="7" id="KW-1185">Reference proteome</keyword>
<evidence type="ECO:0000256" key="2">
    <source>
        <dbReference type="ARBA" id="ARBA00012438"/>
    </source>
</evidence>
<protein>
    <recommendedName>
        <fullName evidence="2">histidine kinase</fullName>
        <ecNumber evidence="2">2.7.13.3</ecNumber>
    </recommendedName>
</protein>
<accession>A0A3S9HJW0</accession>
<dbReference type="SUPFAM" id="SSF47384">
    <property type="entry name" value="Homodimeric domain of signal transducing histidine kinase"/>
    <property type="match status" value="1"/>
</dbReference>
<feature type="transmembrane region" description="Helical" evidence="4">
    <location>
        <begin position="237"/>
        <end position="256"/>
    </location>
</feature>
<keyword evidence="6" id="KW-0808">Transferase</keyword>
<keyword evidence="4" id="KW-0472">Membrane</keyword>
<dbReference type="Pfam" id="PF02518">
    <property type="entry name" value="HATPase_c"/>
    <property type="match status" value="1"/>
</dbReference>
<feature type="transmembrane region" description="Helical" evidence="4">
    <location>
        <begin position="63"/>
        <end position="84"/>
    </location>
</feature>
<dbReference type="InterPro" id="IPR005467">
    <property type="entry name" value="His_kinase_dom"/>
</dbReference>
<dbReference type="Gene3D" id="3.30.450.40">
    <property type="match status" value="1"/>
</dbReference>
<name>A0A3S9HJW0_9BURK</name>
<sequence>MFISVAVLSYAIAAVAFALLSLLLLTKWRGRLHWLSMTAACLLTAVWAASLASHAYLEIPLSVLAHTLEFARSAAWVIFLLILLDPPQEIRLSALANAKPHVLVICGFLILQLFATLLRELALPDFLKTILNLLGETNGRVVMSVIGMLLVEQFFRNTSEKGRWGIKFACLGIGGLFVYDFYLYSDAMLFRKVNVEIWAARGIVDAITVPLLAISIARNPKWSQGILVSRRILFHSATLLGAAFYLLAMAAAGYYLRYFGGNWGFVMQVAFLFGAVVLLVVLIFSGSVRSWLKVFISKHFYNYNYDYREEWIRFTRTLAMPGPDLGERAIRALAELVESPAAALFVVRESSFCEASSQWNMQLNDSAEPMTSGFCRLLEEKQWVIDLSDVDFGSETYEAVIIPTWLTAYDKAWLVLPLILHGKLFGFVVLAKARSALKLNWEILDLLKIAGSQAASYLAQQDSANALMVARQFESFNRMSTFMVHDLKNLVAQLSLLLSNAEKHKNNPEFQQDMLDTIEHSVQKMKVLLQKLSRGASTEERSGIFLDQLLAQVVESKAPYTPKPVLEILEKNLCIKADWGRLERVIGHIVQNAIEATAKDGEVRVILRQDANNAIVEIRDTGVGMTEEFIQEKLFSPFVSTKLAGMGIGVFETKEYVQELGGTLEVSSQPSKGSTFKLVLSLFEPEQKAA</sequence>
<organism evidence="6 7">
    <name type="scientific">Undibacterium parvum</name>
    <dbReference type="NCBI Taxonomy" id="401471"/>
    <lineage>
        <taxon>Bacteria</taxon>
        <taxon>Pseudomonadati</taxon>
        <taxon>Pseudomonadota</taxon>
        <taxon>Betaproteobacteria</taxon>
        <taxon>Burkholderiales</taxon>
        <taxon>Oxalobacteraceae</taxon>
        <taxon>Undibacterium</taxon>
    </lineage>
</organism>
<dbReference type="InterPro" id="IPR036890">
    <property type="entry name" value="HATPase_C_sf"/>
</dbReference>
<dbReference type="PANTHER" id="PTHR43547:SF2">
    <property type="entry name" value="HYBRID SIGNAL TRANSDUCTION HISTIDINE KINASE C"/>
    <property type="match status" value="1"/>
</dbReference>
<dbReference type="PRINTS" id="PR00344">
    <property type="entry name" value="BCTRLSENSOR"/>
</dbReference>
<comment type="catalytic activity">
    <reaction evidence="1">
        <text>ATP + protein L-histidine = ADP + protein N-phospho-L-histidine.</text>
        <dbReference type="EC" id="2.7.13.3"/>
    </reaction>
</comment>
<feature type="transmembrane region" description="Helical" evidence="4">
    <location>
        <begin position="96"/>
        <end position="118"/>
    </location>
</feature>
<dbReference type="SMART" id="SM00387">
    <property type="entry name" value="HATPase_c"/>
    <property type="match status" value="1"/>
</dbReference>
<dbReference type="OrthoDB" id="9785691at2"/>